<dbReference type="OrthoDB" id="1418422at2759"/>
<feature type="transmembrane region" description="Helical" evidence="15">
    <location>
        <begin position="6"/>
        <end position="26"/>
    </location>
</feature>
<dbReference type="GO" id="GO:0005789">
    <property type="term" value="C:endoplasmic reticulum membrane"/>
    <property type="evidence" value="ECO:0007669"/>
    <property type="project" value="UniProtKB-SubCell"/>
</dbReference>
<feature type="binding site" description="axial binding residue" evidence="13">
    <location>
        <position position="443"/>
    </location>
    <ligand>
        <name>heme</name>
        <dbReference type="ChEBI" id="CHEBI:30413"/>
    </ligand>
    <ligandPart>
        <name>Fe</name>
        <dbReference type="ChEBI" id="CHEBI:18248"/>
    </ligandPart>
</feature>
<evidence type="ECO:0000256" key="7">
    <source>
        <dbReference type="ARBA" id="ARBA00022824"/>
    </source>
</evidence>
<keyword evidence="7" id="KW-0256">Endoplasmic reticulum</keyword>
<accession>A0A7M5WX51</accession>
<evidence type="ECO:0000256" key="2">
    <source>
        <dbReference type="ARBA" id="ARBA00004174"/>
    </source>
</evidence>
<dbReference type="InterPro" id="IPR002401">
    <property type="entry name" value="Cyt_P450_E_grp-I"/>
</dbReference>
<dbReference type="GO" id="GO:0042446">
    <property type="term" value="P:hormone biosynthetic process"/>
    <property type="evidence" value="ECO:0007669"/>
    <property type="project" value="TreeGrafter"/>
</dbReference>
<evidence type="ECO:0000313" key="17">
    <source>
        <dbReference type="Proteomes" id="UP000594262"/>
    </source>
</evidence>
<dbReference type="FunFam" id="1.10.630.10:FF:000238">
    <property type="entry name" value="Cytochrome P450 2A6"/>
    <property type="match status" value="1"/>
</dbReference>
<comment type="cofactor">
    <cofactor evidence="1 13">
        <name>heme</name>
        <dbReference type="ChEBI" id="CHEBI:30413"/>
    </cofactor>
</comment>
<keyword evidence="10 13" id="KW-0408">Iron</keyword>
<keyword evidence="17" id="KW-1185">Reference proteome</keyword>
<keyword evidence="5 13" id="KW-0349">Heme</keyword>
<keyword evidence="9 14" id="KW-0560">Oxidoreductase</keyword>
<dbReference type="SUPFAM" id="SSF48264">
    <property type="entry name" value="Cytochrome P450"/>
    <property type="match status" value="1"/>
</dbReference>
<evidence type="ECO:0000256" key="14">
    <source>
        <dbReference type="RuleBase" id="RU000461"/>
    </source>
</evidence>
<comment type="subcellular location">
    <subcellularLocation>
        <location evidence="3">Endoplasmic reticulum membrane</location>
        <topology evidence="3">Peripheral membrane protein</topology>
    </subcellularLocation>
    <subcellularLocation>
        <location evidence="2">Microsome membrane</location>
        <topology evidence="2">Peripheral membrane protein</topology>
    </subcellularLocation>
</comment>
<keyword evidence="11 14" id="KW-0503">Monooxygenase</keyword>
<evidence type="ECO:0000256" key="9">
    <source>
        <dbReference type="ARBA" id="ARBA00023002"/>
    </source>
</evidence>
<name>A0A7M5WX51_9CNID</name>
<proteinExistence type="inferred from homology"/>
<organism evidence="16 17">
    <name type="scientific">Clytia hemisphaerica</name>
    <dbReference type="NCBI Taxonomy" id="252671"/>
    <lineage>
        <taxon>Eukaryota</taxon>
        <taxon>Metazoa</taxon>
        <taxon>Cnidaria</taxon>
        <taxon>Hydrozoa</taxon>
        <taxon>Hydroidolina</taxon>
        <taxon>Leptothecata</taxon>
        <taxon>Obeliida</taxon>
        <taxon>Clytiidae</taxon>
        <taxon>Clytia</taxon>
    </lineage>
</organism>
<evidence type="ECO:0000256" key="1">
    <source>
        <dbReference type="ARBA" id="ARBA00001971"/>
    </source>
</evidence>
<evidence type="ECO:0000256" key="4">
    <source>
        <dbReference type="ARBA" id="ARBA00010617"/>
    </source>
</evidence>
<dbReference type="PANTHER" id="PTHR24289:SF1">
    <property type="entry name" value="STEROID 17-ALPHA-HYDROXYLASE_17,20 LYASE"/>
    <property type="match status" value="1"/>
</dbReference>
<evidence type="ECO:0000256" key="6">
    <source>
        <dbReference type="ARBA" id="ARBA00022723"/>
    </source>
</evidence>
<dbReference type="Pfam" id="PF00067">
    <property type="entry name" value="p450"/>
    <property type="match status" value="1"/>
</dbReference>
<dbReference type="EnsemblMetazoa" id="CLYHEMT014545.1">
    <property type="protein sequence ID" value="CLYHEMP014545.1"/>
    <property type="gene ID" value="CLYHEMG014545"/>
</dbReference>
<evidence type="ECO:0000256" key="12">
    <source>
        <dbReference type="ARBA" id="ARBA00023136"/>
    </source>
</evidence>
<evidence type="ECO:0000256" key="11">
    <source>
        <dbReference type="ARBA" id="ARBA00023033"/>
    </source>
</evidence>
<protein>
    <submittedName>
        <fullName evidence="16">Uncharacterized protein</fullName>
    </submittedName>
</protein>
<dbReference type="InterPro" id="IPR036396">
    <property type="entry name" value="Cyt_P450_sf"/>
</dbReference>
<dbReference type="Proteomes" id="UP000594262">
    <property type="component" value="Unplaced"/>
</dbReference>
<keyword evidence="12 15" id="KW-0472">Membrane</keyword>
<dbReference type="PROSITE" id="PS00086">
    <property type="entry name" value="CYTOCHROME_P450"/>
    <property type="match status" value="1"/>
</dbReference>
<dbReference type="AlphaFoldDB" id="A0A7M5WX51"/>
<keyword evidence="15" id="KW-0812">Transmembrane</keyword>
<evidence type="ECO:0000256" key="15">
    <source>
        <dbReference type="SAM" id="Phobius"/>
    </source>
</evidence>
<keyword evidence="15" id="KW-1133">Transmembrane helix</keyword>
<dbReference type="GO" id="GO:0004508">
    <property type="term" value="F:steroid 17-alpha-monooxygenase activity"/>
    <property type="evidence" value="ECO:0007669"/>
    <property type="project" value="TreeGrafter"/>
</dbReference>
<dbReference type="Gene3D" id="1.10.630.10">
    <property type="entry name" value="Cytochrome P450"/>
    <property type="match status" value="1"/>
</dbReference>
<comment type="similarity">
    <text evidence="4 14">Belongs to the cytochrome P450 family.</text>
</comment>
<evidence type="ECO:0000256" key="10">
    <source>
        <dbReference type="ARBA" id="ARBA00023004"/>
    </source>
</evidence>
<dbReference type="InterPro" id="IPR001128">
    <property type="entry name" value="Cyt_P450"/>
</dbReference>
<dbReference type="PRINTS" id="PR00385">
    <property type="entry name" value="P450"/>
</dbReference>
<evidence type="ECO:0000256" key="13">
    <source>
        <dbReference type="PIRSR" id="PIRSR602401-1"/>
    </source>
</evidence>
<dbReference type="GeneID" id="136815514"/>
<reference evidence="16" key="1">
    <citation type="submission" date="2021-01" db="UniProtKB">
        <authorList>
            <consortium name="EnsemblMetazoa"/>
        </authorList>
    </citation>
    <scope>IDENTIFICATION</scope>
</reference>
<dbReference type="PRINTS" id="PR00463">
    <property type="entry name" value="EP450I"/>
</dbReference>
<dbReference type="GO" id="GO:0005506">
    <property type="term" value="F:iron ion binding"/>
    <property type="evidence" value="ECO:0007669"/>
    <property type="project" value="InterPro"/>
</dbReference>
<evidence type="ECO:0000256" key="8">
    <source>
        <dbReference type="ARBA" id="ARBA00022848"/>
    </source>
</evidence>
<sequence>MIGTILLAIPGFVLLWVLITYVEHLISLRKYPKGPFPLPLIGNLLSLSEKPYLDFIELSKIYGDVFSISFGMSRVVVINSYEGIKEALVTKGTDFGGRSHESIPVGIATNNFKVIGLMDYSKQWLFLRKLAFKSLHLYGAGMTNIEDVVVEETEKMCSILSKEVGKPICIDQFLGNSLVNIICHLCFSKKYNSDDQEFQLIMEAMERTDKGMALDQPIAVFPWLRFFPDTETFKNLKLATKFNNEYIHKMFQEHIESYNPEKIRDVTDNLLYLSQKKDIWEEAGFEEVTGQQLEAIVHTLFLGGFETSLTSLQWFVIYLIHDPEIQTKIYQQVVDNVGLQRQTVADDKERLPYVEAAILELQRCASIAPLLFPHKALVDSSVGGQFISKGSQVLFNIYQIHNDPTHWNEPEKFKPERWLNADGSLKKEKATHYFPFGAGTRGCLGKRMANIQMFLVVTRLLTNFEVSLAPGEPMPDLKDGNMGMTFKHKNKFKIILKQRKH</sequence>
<evidence type="ECO:0000313" key="16">
    <source>
        <dbReference type="EnsemblMetazoa" id="CLYHEMP014545.1"/>
    </source>
</evidence>
<keyword evidence="6 13" id="KW-0479">Metal-binding</keyword>
<dbReference type="RefSeq" id="XP_066928074.1">
    <property type="nucleotide sequence ID" value="XM_067071973.1"/>
</dbReference>
<keyword evidence="8" id="KW-0492">Microsome</keyword>
<dbReference type="GO" id="GO:0042448">
    <property type="term" value="P:progesterone metabolic process"/>
    <property type="evidence" value="ECO:0007669"/>
    <property type="project" value="TreeGrafter"/>
</dbReference>
<dbReference type="PANTHER" id="PTHR24289">
    <property type="entry name" value="STEROID 17-ALPHA-HYDROXYLASE/17,20 LYASE"/>
    <property type="match status" value="1"/>
</dbReference>
<evidence type="ECO:0000256" key="5">
    <source>
        <dbReference type="ARBA" id="ARBA00022617"/>
    </source>
</evidence>
<dbReference type="GO" id="GO:0020037">
    <property type="term" value="F:heme binding"/>
    <property type="evidence" value="ECO:0007669"/>
    <property type="project" value="InterPro"/>
</dbReference>
<evidence type="ECO:0000256" key="3">
    <source>
        <dbReference type="ARBA" id="ARBA00004406"/>
    </source>
</evidence>
<dbReference type="InterPro" id="IPR017972">
    <property type="entry name" value="Cyt_P450_CS"/>
</dbReference>